<evidence type="ECO:0000259" key="3">
    <source>
        <dbReference type="Pfam" id="PF16121"/>
    </source>
</evidence>
<reference evidence="4" key="2">
    <citation type="submission" date="2021-03" db="UniProtKB">
        <authorList>
            <consortium name="EnsemblPlants"/>
        </authorList>
    </citation>
    <scope>IDENTIFICATION</scope>
</reference>
<dbReference type="Pfam" id="PF00078">
    <property type="entry name" value="RVT_1"/>
    <property type="match status" value="1"/>
</dbReference>
<dbReference type="Gramene" id="evm.model.03.565">
    <property type="protein sequence ID" value="cds.evm.model.03.565"/>
    <property type="gene ID" value="evm.TU.03.565"/>
</dbReference>
<feature type="domain" description="Reverse transcriptase" evidence="1">
    <location>
        <begin position="828"/>
        <end position="938"/>
    </location>
</feature>
<accession>A0A803P9I4</accession>
<proteinExistence type="predicted"/>
<organism evidence="4 5">
    <name type="scientific">Cannabis sativa</name>
    <name type="common">Hemp</name>
    <name type="synonym">Marijuana</name>
    <dbReference type="NCBI Taxonomy" id="3483"/>
    <lineage>
        <taxon>Eukaryota</taxon>
        <taxon>Viridiplantae</taxon>
        <taxon>Streptophyta</taxon>
        <taxon>Embryophyta</taxon>
        <taxon>Tracheophyta</taxon>
        <taxon>Spermatophyta</taxon>
        <taxon>Magnoliopsida</taxon>
        <taxon>eudicotyledons</taxon>
        <taxon>Gunneridae</taxon>
        <taxon>Pentapetalae</taxon>
        <taxon>rosids</taxon>
        <taxon>fabids</taxon>
        <taxon>Rosales</taxon>
        <taxon>Cannabaceae</taxon>
        <taxon>Cannabis</taxon>
    </lineage>
</organism>
<dbReference type="PANTHER" id="PTHR33116">
    <property type="entry name" value="REVERSE TRANSCRIPTASE ZINC-BINDING DOMAIN-CONTAINING PROTEIN-RELATED-RELATED"/>
    <property type="match status" value="1"/>
</dbReference>
<evidence type="ECO:0000259" key="2">
    <source>
        <dbReference type="Pfam" id="PF13456"/>
    </source>
</evidence>
<dbReference type="EMBL" id="UZAU01000261">
    <property type="status" value="NOT_ANNOTATED_CDS"/>
    <property type="molecule type" value="Genomic_DNA"/>
</dbReference>
<dbReference type="CDD" id="cd06222">
    <property type="entry name" value="RNase_H_like"/>
    <property type="match status" value="1"/>
</dbReference>
<dbReference type="PANTHER" id="PTHR33116:SF84">
    <property type="entry name" value="RNA-DIRECTED DNA POLYMERASE"/>
    <property type="match status" value="1"/>
</dbReference>
<protein>
    <recommendedName>
        <fullName evidence="6">Reverse transcriptase</fullName>
    </recommendedName>
</protein>
<dbReference type="CDD" id="cd01650">
    <property type="entry name" value="RT_nLTR_like"/>
    <property type="match status" value="1"/>
</dbReference>
<sequence length="1275" mass="143868">MPLAWSGHVSWAGSVAWEKLCNPKKEGGLGVLNVANWNVAAMFKHIWAVANKKDNLWEKWVHCVYIKQHNWCEYKAPQSSSWCWKKMVAIKDIVKQKTQPKEFSKKETIDHLFFRCDFSQQCLLKLKEWLKWHTQAVTLNTTLKWIRKANQSKFRKSVKAAGVTALVYLIWKARNDMIWNEKRQQGTFETIHVKDALAHEFSTRLGNVFTIGKGTKLWISLPKGKEVLSLDEGVGPVLSFNKVAIEEGKKRMDLCLVGKVIGPRPAYKEGIEKAMKGVWKINHRFQALDCPLRDFAGDNPNFDSGRFSSWMCAPGSPPRDRYRFNKKRDESPNNRPIMTMGEASRIDSAVERNRARYSGDDCIGGDKVMMETVTGSEAAVVDVVPEKKKGKEVAVDIGLTDSPGAICHLCWNAQGLGNPDALTALRAVVPGHIDALVKCPGQDFWWFSGFYGSPKASGRSDSWRLLGRLNDLFDLPWICDGDFNEILSMNEKKGGANRSMSAMNDFQQALDKCSLVDLGFEGQCFTWLKKRQVKVINGDFLHSDHRPIVATLENIIRLRLNDKKRSFQFETHWLKDDEFQEIVLRTWLSRDLPLVNQDSLIDIFGKCADQLGAWNKSKFSSIPRLVRETQKQLDDLLSVSAPLVTMDEVKRLELNDLLSREECYWKLRSRANWLALGDRNTKYFHKKATGRKKKNAIVEIMTEDGDKLSTEEDIVGEIELYFGTIFSSASPNLQQVEHGISSIEARISPAESDMLVAPFTAHDVWGAVNSIRATKALGPDGFHAMFFHKYWAIIGPRITAVCHAILNGDQLVRKFNKSNVVMILKVTKPTIVKEYRAISLCSVMYKIVAKAAALRLKGTLSPLSSLFQSAFVMGRAIHDNVMVGFELLHSLFKKNNGVRGFMALKLDMSKAYDKVEWCFLRQIMCKFRFPRRWVDLIMDCVTTPEYAFLAVLSLLRQSELNGELMGFQCSWSKPLVSHLFFADDSLIFGRANGLGSVATHDKYLGLPTVIGKNKKRTFTSICDKVQKRVRGWKRIFFSAGGREILIKAILCGEDTETPEHALVFCSSLLPIWSKLRVWSQLNWCRNGSLAELVVCLFEVLEQSKFELLSMIWWWVWYDRNSVFFGKKQSGQDLIFELAKDALEEFQEATVLSNGGVLGGPCDGFSGVVVVELLALHTSLIWAARLGYNLVRVETDSSVVSSWINCPTAIIMFKPIIEEIHSILAAVGGGSCRAILRVANGVAHALAKSVNRSVGVQLWTDGCPRFISAPVTADFI</sequence>
<dbReference type="Gene3D" id="3.60.10.10">
    <property type="entry name" value="Endonuclease/exonuclease/phosphatase"/>
    <property type="match status" value="1"/>
</dbReference>
<dbReference type="Proteomes" id="UP000596661">
    <property type="component" value="Chromosome 3"/>
</dbReference>
<dbReference type="Gene3D" id="2.30.30.30">
    <property type="match status" value="1"/>
</dbReference>
<dbReference type="CDD" id="cd06087">
    <property type="entry name" value="KOW_RPS4"/>
    <property type="match status" value="1"/>
</dbReference>
<dbReference type="EnsemblPlants" id="evm.model.03.565">
    <property type="protein sequence ID" value="cds.evm.model.03.565"/>
    <property type="gene ID" value="evm.TU.03.565"/>
</dbReference>
<dbReference type="Pfam" id="PF16121">
    <property type="entry name" value="40S_S4_C"/>
    <property type="match status" value="1"/>
</dbReference>
<reference evidence="4" key="1">
    <citation type="submission" date="2018-11" db="EMBL/GenBank/DDBJ databases">
        <authorList>
            <person name="Grassa J C."/>
        </authorList>
    </citation>
    <scope>NUCLEOTIDE SEQUENCE [LARGE SCALE GENOMIC DNA]</scope>
</reference>
<dbReference type="InterPro" id="IPR002156">
    <property type="entry name" value="RNaseH_domain"/>
</dbReference>
<feature type="domain" description="Small ribosomal subunit protein eS4 C-terminal" evidence="3">
    <location>
        <begin position="195"/>
        <end position="225"/>
    </location>
</feature>
<dbReference type="AlphaFoldDB" id="A0A803P9I4"/>
<keyword evidence="5" id="KW-1185">Reference proteome</keyword>
<dbReference type="InterPro" id="IPR044730">
    <property type="entry name" value="RNase_H-like_dom_plant"/>
</dbReference>
<dbReference type="SUPFAM" id="SSF56219">
    <property type="entry name" value="DNase I-like"/>
    <property type="match status" value="1"/>
</dbReference>
<evidence type="ECO:0000259" key="1">
    <source>
        <dbReference type="Pfam" id="PF00078"/>
    </source>
</evidence>
<dbReference type="InterPro" id="IPR041982">
    <property type="entry name" value="Ribosomal_eS4_KOW"/>
</dbReference>
<evidence type="ECO:0000313" key="4">
    <source>
        <dbReference type="EnsemblPlants" id="cds.evm.model.03.565"/>
    </source>
</evidence>
<evidence type="ECO:0000313" key="5">
    <source>
        <dbReference type="Proteomes" id="UP000596661"/>
    </source>
</evidence>
<dbReference type="InterPro" id="IPR032277">
    <property type="entry name" value="Ribosomal_eS4_C"/>
</dbReference>
<dbReference type="InterPro" id="IPR014722">
    <property type="entry name" value="Rib_uL2_dom2"/>
</dbReference>
<dbReference type="GO" id="GO:0004523">
    <property type="term" value="F:RNA-DNA hybrid ribonuclease activity"/>
    <property type="evidence" value="ECO:0007669"/>
    <property type="project" value="InterPro"/>
</dbReference>
<evidence type="ECO:0008006" key="6">
    <source>
        <dbReference type="Google" id="ProtNLM"/>
    </source>
</evidence>
<dbReference type="InterPro" id="IPR036691">
    <property type="entry name" value="Endo/exonu/phosph_ase_sf"/>
</dbReference>
<name>A0A803P9I4_CANSA</name>
<dbReference type="GO" id="GO:0003676">
    <property type="term" value="F:nucleic acid binding"/>
    <property type="evidence" value="ECO:0007669"/>
    <property type="project" value="InterPro"/>
</dbReference>
<dbReference type="InterPro" id="IPR000477">
    <property type="entry name" value="RT_dom"/>
</dbReference>
<feature type="domain" description="RNase H type-1" evidence="2">
    <location>
        <begin position="1159"/>
        <end position="1248"/>
    </location>
</feature>
<dbReference type="Pfam" id="PF13456">
    <property type="entry name" value="RVT_3"/>
    <property type="match status" value="1"/>
</dbReference>